<dbReference type="GO" id="GO:0016926">
    <property type="term" value="P:protein desumoylation"/>
    <property type="evidence" value="ECO:0007669"/>
    <property type="project" value="TreeGrafter"/>
</dbReference>
<feature type="region of interest" description="Disordered" evidence="5">
    <location>
        <begin position="611"/>
        <end position="646"/>
    </location>
</feature>
<proteinExistence type="inferred from homology"/>
<sequence length="2035" mass="233588">MSDTTGIDAFFAAMDADQEPAIQSVDANVDISGMPGLGPPEDDDTSSSEDETGGEDSDGDRGSEDSDSDDSNQEEDDFFEEEIEEEAEEEEEEDDEEEEEEEATATTPTTAEQSNSLYYDPNDEGMNVEIEESAILQMDQDLEELKDMSFKKPFDAQFIADSERILRNVDNVTSKFPQKSFQLGDVADKASIDLDSITVMTKHFKDVFKLFNTDKNYFGWQMSPMIVLRSMSSSRVRVGVKKRTERRLGRSTNTRSFPNVLLGKLDILHEEEETFKFDAWVYLVLVRPEHFGNSPPIPWGSIIPKELIQCIMIVLNLSRAFIKGQIPITIDGRIRNFPNTTQGNKCSRMLERIKTVIEKFQTNKHAAANIKSIFDTQILRFDYKMPNPKDDIKKKGSFKDFKPQSGQIMMTLFDLILELLSMNAFGLEMGPEGSRKHCLRNHLEGLFAVCTDDGSRESARLGKKIKGSNLDRFSKTAAFNEYLLKNKNGLSKYCTFLKKHSFFQVVAAGTKSMNPCFEVPLDGHVTQLQTKYDGTIQTFRSFLTALFHKETLKSKHVSLILDVGFNFSPKPAFKAFVIAPRLQYKGKKNKRLGIQNKLRASDTEGQFSALFQNDQDNSTSRNDDDETATSDENSIDHNNESGQSSKSSTKFCAILSRSPEKKVFFNGINVYQQYPLLLSSHAYSQHTSGTPFRLEKGCLVGNELNRSRKYLLYGNVVGINSYIQGLRKISRCESFDEEKHNFEDLPSHMSQILKWNGFNSLHKSEMELFDRYLKLLRRTKYFQTPHANIFTDKGEESLACRYELFVDASQGIDEILKLDILKVLGTEVALMAKADIALRYFASLEKCRQMILHCFTEPNSSKRVNLRNAVAALDGYAKSNLLYAADLLAHCHPSSSITCETVSENMEHFRHNLFKSKPHLPIHMPLSNIEPQSSKTVTCIAEDGSTIDVYCANLKDFTAAPVLSQDLKNLIKDFESNDEQNISEVENDRSLMINLANEYQRLYNEKCAALHHDYRKKKSHAHMRYVKMQALSELIDCIDNFEKIENVKRYVCALFWACYRLQIQEDLYANGYGNSSAGMTSHRLGPMSEEALKGILGRFNHCNKRISTIGDFIEHLFRRNHKALTDRKLKEKTGSWHQCTYLICFEILIRKIETNPGIMYSAEEIESGFLPTELLEHSLLESFLQYKYKFLHFSNRAKRSTIPKQNSNNTSLATIVVLNYHNLENYVKKPLNARANSRSSSGARSLNAQANIRSSSDVRSPAQRSKIKQRIFKWNKPDSNLNFFGESIGQTRSHEEVKVHSKCAFIIVFCIFKEAFNYSDESWKEIFADFADSRSNIKFPLVDAFHDIFQNRIDPKDFISPDERISIADSHKLKTIADSGLLNLYDRKKMKRTLQNPWKRPEDEEKFLKKFELRISFIERFRIEEGGKFSLQLVENVDSSWVTIGGAMLNKFFRQKRDKNFVDFYENNKELYKDILEQPLVEQATSLDIQRKWWKILGFIIEKGKGFHCIEINERNSFVRPSDINRNSEMFELAPATLTLLKGHRSDIHKHIREQNKNSTEEPFADLIAHTCIAMRSLCIESPKQNNHILNNWLTAEEKNTTHIITCYQNKYPTECSNIFKISSSVDGNHRHHLLIAETENNGTGDISMEGETGTASDAIGNFSNNDVEMDDAVVLDESSGIMEVEAEIGEDAHMGEAAVTEEEATTMSNAINDENDNDFSLDERYTPESLEALMKCKAIITPDSDEESMTDQGLEFDKDLLAQYKEVTCVSRLKLQTFLSSECDDSDEDSFPSDDEDDHTVRFIKEFEPTLDQKRSQFEEIMNKTELNDSEVGKVTDSFGSVKKPHPYVESKALDTLQPGKWLSSDIINYFYEYIQFLDRMDKQETLIFDSSFYQQLLGTNPQRFRNLERLCINSNISKYKYVLIPCNLNENHWILTRFIMEKRIIEFYDSFNEKHEDLFLELKKLMKSVTGHDFNFQYERVIPQQSNFVDCGIYTCLYGYYLHLGKDIDFTQECFDLTRQKIVLLITSRIHCP</sequence>
<dbReference type="InterPro" id="IPR003653">
    <property type="entry name" value="Peptidase_C48_C"/>
</dbReference>
<dbReference type="SUPFAM" id="SSF54001">
    <property type="entry name" value="Cysteine proteinases"/>
    <property type="match status" value="1"/>
</dbReference>
<feature type="compositionally biased region" description="Polar residues" evidence="5">
    <location>
        <begin position="104"/>
        <end position="117"/>
    </location>
</feature>
<feature type="domain" description="Ubiquitin-like protease family profile" evidence="6">
    <location>
        <begin position="1848"/>
        <end position="2004"/>
    </location>
</feature>
<protein>
    <recommendedName>
        <fullName evidence="6">Ubiquitin-like protease family profile domain-containing protein</fullName>
    </recommendedName>
</protein>
<evidence type="ECO:0000256" key="2">
    <source>
        <dbReference type="ARBA" id="ARBA00022670"/>
    </source>
</evidence>
<keyword evidence="2" id="KW-0645">Protease</keyword>
<dbReference type="PROSITE" id="PS50600">
    <property type="entry name" value="ULP_PROTEASE"/>
    <property type="match status" value="1"/>
</dbReference>
<evidence type="ECO:0000313" key="7">
    <source>
        <dbReference type="EMBL" id="GFH57121.1"/>
    </source>
</evidence>
<feature type="compositionally biased region" description="Polar residues" evidence="5">
    <location>
        <begin position="611"/>
        <end position="620"/>
    </location>
</feature>
<evidence type="ECO:0000256" key="1">
    <source>
        <dbReference type="ARBA" id="ARBA00005234"/>
    </source>
</evidence>
<organism evidence="7 8">
    <name type="scientific">Chaetoceros tenuissimus</name>
    <dbReference type="NCBI Taxonomy" id="426638"/>
    <lineage>
        <taxon>Eukaryota</taxon>
        <taxon>Sar</taxon>
        <taxon>Stramenopiles</taxon>
        <taxon>Ochrophyta</taxon>
        <taxon>Bacillariophyta</taxon>
        <taxon>Coscinodiscophyceae</taxon>
        <taxon>Chaetocerotophycidae</taxon>
        <taxon>Chaetocerotales</taxon>
        <taxon>Chaetocerotaceae</taxon>
        <taxon>Chaetoceros</taxon>
    </lineage>
</organism>
<dbReference type="PANTHER" id="PTHR12606:SF141">
    <property type="entry name" value="GH15225P-RELATED"/>
    <property type="match status" value="1"/>
</dbReference>
<evidence type="ECO:0000256" key="4">
    <source>
        <dbReference type="ARBA" id="ARBA00022807"/>
    </source>
</evidence>
<name>A0AAD3HBD7_9STRA</name>
<feature type="region of interest" description="Disordered" evidence="5">
    <location>
        <begin position="1234"/>
        <end position="1264"/>
    </location>
</feature>
<dbReference type="GO" id="GO:0006508">
    <property type="term" value="P:proteolysis"/>
    <property type="evidence" value="ECO:0007669"/>
    <property type="project" value="UniProtKB-KW"/>
</dbReference>
<dbReference type="Gene3D" id="3.40.395.10">
    <property type="entry name" value="Adenoviral Proteinase, Chain A"/>
    <property type="match status" value="1"/>
</dbReference>
<keyword evidence="3" id="KW-0378">Hydrolase</keyword>
<dbReference type="GO" id="GO:0016929">
    <property type="term" value="F:deSUMOylase activity"/>
    <property type="evidence" value="ECO:0007669"/>
    <property type="project" value="TreeGrafter"/>
</dbReference>
<comment type="caution">
    <text evidence="7">The sequence shown here is derived from an EMBL/GenBank/DDBJ whole genome shotgun (WGS) entry which is preliminary data.</text>
</comment>
<evidence type="ECO:0000256" key="5">
    <source>
        <dbReference type="SAM" id="MobiDB-lite"/>
    </source>
</evidence>
<feature type="compositionally biased region" description="Acidic residues" evidence="5">
    <location>
        <begin position="65"/>
        <end position="103"/>
    </location>
</feature>
<dbReference type="EMBL" id="BLLK01000057">
    <property type="protein sequence ID" value="GFH57121.1"/>
    <property type="molecule type" value="Genomic_DNA"/>
</dbReference>
<dbReference type="Pfam" id="PF02902">
    <property type="entry name" value="Peptidase_C48"/>
    <property type="match status" value="1"/>
</dbReference>
<feature type="region of interest" description="Disordered" evidence="5">
    <location>
        <begin position="14"/>
        <end position="123"/>
    </location>
</feature>
<dbReference type="Proteomes" id="UP001054902">
    <property type="component" value="Unassembled WGS sequence"/>
</dbReference>
<reference evidence="7 8" key="1">
    <citation type="journal article" date="2021" name="Sci. Rep.">
        <title>The genome of the diatom Chaetoceros tenuissimus carries an ancient integrated fragment of an extant virus.</title>
        <authorList>
            <person name="Hongo Y."/>
            <person name="Kimura K."/>
            <person name="Takaki Y."/>
            <person name="Yoshida Y."/>
            <person name="Baba S."/>
            <person name="Kobayashi G."/>
            <person name="Nagasaki K."/>
            <person name="Hano T."/>
            <person name="Tomaru Y."/>
        </authorList>
    </citation>
    <scope>NUCLEOTIDE SEQUENCE [LARGE SCALE GENOMIC DNA]</scope>
    <source>
        <strain evidence="7 8">NIES-3715</strain>
    </source>
</reference>
<evidence type="ECO:0000313" key="8">
    <source>
        <dbReference type="Proteomes" id="UP001054902"/>
    </source>
</evidence>
<dbReference type="InterPro" id="IPR038765">
    <property type="entry name" value="Papain-like_cys_pep_sf"/>
</dbReference>
<feature type="compositionally biased region" description="Low complexity" evidence="5">
    <location>
        <begin position="1234"/>
        <end position="1248"/>
    </location>
</feature>
<dbReference type="GO" id="GO:0005634">
    <property type="term" value="C:nucleus"/>
    <property type="evidence" value="ECO:0007669"/>
    <property type="project" value="TreeGrafter"/>
</dbReference>
<keyword evidence="8" id="KW-1185">Reference proteome</keyword>
<gene>
    <name evidence="7" type="ORF">CTEN210_13597</name>
</gene>
<comment type="similarity">
    <text evidence="1">Belongs to the peptidase C48 family.</text>
</comment>
<accession>A0AAD3HBD7</accession>
<feature type="compositionally biased region" description="Polar residues" evidence="5">
    <location>
        <begin position="1249"/>
        <end position="1258"/>
    </location>
</feature>
<dbReference type="PANTHER" id="PTHR12606">
    <property type="entry name" value="SENTRIN/SUMO-SPECIFIC PROTEASE"/>
    <property type="match status" value="1"/>
</dbReference>
<keyword evidence="4" id="KW-0788">Thiol protease</keyword>
<feature type="compositionally biased region" description="Acidic residues" evidence="5">
    <location>
        <begin position="40"/>
        <end position="58"/>
    </location>
</feature>
<evidence type="ECO:0000259" key="6">
    <source>
        <dbReference type="PROSITE" id="PS50600"/>
    </source>
</evidence>
<evidence type="ECO:0000256" key="3">
    <source>
        <dbReference type="ARBA" id="ARBA00022801"/>
    </source>
</evidence>